<dbReference type="PANTHER" id="PTHR46112:SF2">
    <property type="entry name" value="XAA-PRO AMINOPEPTIDASE P-RELATED"/>
    <property type="match status" value="1"/>
</dbReference>
<dbReference type="Proteomes" id="UP001058098">
    <property type="component" value="Chromosome"/>
</dbReference>
<feature type="domain" description="Peptidase M24" evidence="2">
    <location>
        <begin position="207"/>
        <end position="415"/>
    </location>
</feature>
<keyword evidence="3" id="KW-0031">Aminopeptidase</keyword>
<dbReference type="Gene3D" id="3.90.230.10">
    <property type="entry name" value="Creatinase/methionine aminopeptidase superfamily"/>
    <property type="match status" value="1"/>
</dbReference>
<gene>
    <name evidence="3" type="ORF">IHQ72_13460</name>
</gene>
<dbReference type="Pfam" id="PF00557">
    <property type="entry name" value="Peptidase_M24"/>
    <property type="match status" value="1"/>
</dbReference>
<reference evidence="3" key="1">
    <citation type="submission" date="2020-09" db="EMBL/GenBank/DDBJ databases">
        <title>Rhizobia associated with sainfoin plants.</title>
        <authorList>
            <person name="Asharfi S."/>
            <person name="Kuzmanovic N."/>
            <person name="Bunk B."/>
            <person name="Sproeer C."/>
            <person name="Becker M."/>
            <person name="Thuenen T."/>
        </authorList>
    </citation>
    <scope>NUCLEOTIDE SEQUENCE</scope>
    <source>
        <strain evidence="3">OM4</strain>
    </source>
</reference>
<dbReference type="InterPro" id="IPR036005">
    <property type="entry name" value="Creatinase/aminopeptidase-like"/>
</dbReference>
<sequence>MLERAEEPGLQDHQRGQDVFKDPRKQTYLNPEGAHLPLRSPIAAATLDRARAYRMSRIREKLAEHDCAALLLYDPVNIRYAFDSSNQGVWTAHNATRYALVVAGGPGIIFEFAGCEHLDVGLPAVDEVRRAKDWLYLFSGEHVETRAGEWADEIVDLVASAGKNRRLAVDKIEPMGVFALQQRGIDIVEGQELTERARAIKSADEIELMRWTIRVCEAGMARMYEVSEPGRMEREIWAELHFENARSGGEWLETKLLAAGPRTNPWFHECSDYVVQCGDMVSFDTDMIGPYGYCADLSRSWTCGHVRMTAKQHELYQTALEQIHHNLALLKPGLTFREFNERSWRIPDKHINFRYPVAVHGVGMADEWPMVLLHPDFERNHGGQFEENMVIDVESLIAEEGSESIKLETQVLITATGAERLDKFPWEDD</sequence>
<dbReference type="RefSeq" id="WP_258122888.1">
    <property type="nucleotide sequence ID" value="NZ_CP062229.1"/>
</dbReference>
<evidence type="ECO:0000256" key="1">
    <source>
        <dbReference type="SAM" id="MobiDB-lite"/>
    </source>
</evidence>
<dbReference type="SUPFAM" id="SSF55920">
    <property type="entry name" value="Creatinase/aminopeptidase"/>
    <property type="match status" value="1"/>
</dbReference>
<accession>A0ABY5R6X9</accession>
<dbReference type="Gene3D" id="3.40.350.10">
    <property type="entry name" value="Creatinase/prolidase N-terminal domain"/>
    <property type="match status" value="1"/>
</dbReference>
<feature type="region of interest" description="Disordered" evidence="1">
    <location>
        <begin position="1"/>
        <end position="23"/>
    </location>
</feature>
<proteinExistence type="predicted"/>
<evidence type="ECO:0000259" key="2">
    <source>
        <dbReference type="Pfam" id="PF00557"/>
    </source>
</evidence>
<dbReference type="InterPro" id="IPR050659">
    <property type="entry name" value="Peptidase_M24B"/>
</dbReference>
<dbReference type="InterPro" id="IPR029149">
    <property type="entry name" value="Creatin/AminoP/Spt16_N"/>
</dbReference>
<dbReference type="CDD" id="cd01066">
    <property type="entry name" value="APP_MetAP"/>
    <property type="match status" value="1"/>
</dbReference>
<dbReference type="GO" id="GO:0004177">
    <property type="term" value="F:aminopeptidase activity"/>
    <property type="evidence" value="ECO:0007669"/>
    <property type="project" value="UniProtKB-KW"/>
</dbReference>
<dbReference type="InterPro" id="IPR000994">
    <property type="entry name" value="Pept_M24"/>
</dbReference>
<name>A0ABY5R6X9_9HYPH</name>
<keyword evidence="3" id="KW-0378">Hydrolase</keyword>
<dbReference type="SUPFAM" id="SSF53092">
    <property type="entry name" value="Creatinase/prolidase N-terminal domain"/>
    <property type="match status" value="1"/>
</dbReference>
<evidence type="ECO:0000313" key="3">
    <source>
        <dbReference type="EMBL" id="UVC17997.1"/>
    </source>
</evidence>
<protein>
    <submittedName>
        <fullName evidence="3">Aminopeptidase P family protein</fullName>
    </submittedName>
</protein>
<dbReference type="PANTHER" id="PTHR46112">
    <property type="entry name" value="AMINOPEPTIDASE"/>
    <property type="match status" value="1"/>
</dbReference>
<dbReference type="EMBL" id="CP062229">
    <property type="protein sequence ID" value="UVC17997.1"/>
    <property type="molecule type" value="Genomic_DNA"/>
</dbReference>
<keyword evidence="4" id="KW-1185">Reference proteome</keyword>
<evidence type="ECO:0000313" key="4">
    <source>
        <dbReference type="Proteomes" id="UP001058098"/>
    </source>
</evidence>
<organism evidence="3 4">
    <name type="scientific">Mesorhizobium onobrychidis</name>
    <dbReference type="NCBI Taxonomy" id="2775404"/>
    <lineage>
        <taxon>Bacteria</taxon>
        <taxon>Pseudomonadati</taxon>
        <taxon>Pseudomonadota</taxon>
        <taxon>Alphaproteobacteria</taxon>
        <taxon>Hyphomicrobiales</taxon>
        <taxon>Phyllobacteriaceae</taxon>
        <taxon>Mesorhizobium</taxon>
    </lineage>
</organism>
<keyword evidence="3" id="KW-0645">Protease</keyword>